<proteinExistence type="predicted"/>
<name>A0A0E9U8B1_ANGAN</name>
<dbReference type="EMBL" id="GBXM01046423">
    <property type="protein sequence ID" value="JAH62154.1"/>
    <property type="molecule type" value="Transcribed_RNA"/>
</dbReference>
<evidence type="ECO:0000313" key="1">
    <source>
        <dbReference type="EMBL" id="JAH62154.1"/>
    </source>
</evidence>
<dbReference type="AlphaFoldDB" id="A0A0E9U8B1"/>
<accession>A0A0E9U8B1</accession>
<reference evidence="1" key="2">
    <citation type="journal article" date="2015" name="Fish Shellfish Immunol.">
        <title>Early steps in the European eel (Anguilla anguilla)-Vibrio vulnificus interaction in the gills: Role of the RtxA13 toxin.</title>
        <authorList>
            <person name="Callol A."/>
            <person name="Pajuelo D."/>
            <person name="Ebbesson L."/>
            <person name="Teles M."/>
            <person name="MacKenzie S."/>
            <person name="Amaro C."/>
        </authorList>
    </citation>
    <scope>NUCLEOTIDE SEQUENCE</scope>
</reference>
<protein>
    <submittedName>
        <fullName evidence="1">Uncharacterized protein</fullName>
    </submittedName>
</protein>
<organism evidence="1">
    <name type="scientific">Anguilla anguilla</name>
    <name type="common">European freshwater eel</name>
    <name type="synonym">Muraena anguilla</name>
    <dbReference type="NCBI Taxonomy" id="7936"/>
    <lineage>
        <taxon>Eukaryota</taxon>
        <taxon>Metazoa</taxon>
        <taxon>Chordata</taxon>
        <taxon>Craniata</taxon>
        <taxon>Vertebrata</taxon>
        <taxon>Euteleostomi</taxon>
        <taxon>Actinopterygii</taxon>
        <taxon>Neopterygii</taxon>
        <taxon>Teleostei</taxon>
        <taxon>Anguilliformes</taxon>
        <taxon>Anguillidae</taxon>
        <taxon>Anguilla</taxon>
    </lineage>
</organism>
<sequence length="25" mass="2645">MLNISASSEPNISLLNLGQTNISVE</sequence>
<reference evidence="1" key="1">
    <citation type="submission" date="2014-11" db="EMBL/GenBank/DDBJ databases">
        <authorList>
            <person name="Amaro Gonzalez C."/>
        </authorList>
    </citation>
    <scope>NUCLEOTIDE SEQUENCE</scope>
</reference>